<feature type="transmembrane region" description="Helical" evidence="11">
    <location>
        <begin position="123"/>
        <end position="144"/>
    </location>
</feature>
<evidence type="ECO:0000256" key="8">
    <source>
        <dbReference type="ARBA" id="ARBA00023065"/>
    </source>
</evidence>
<comment type="subcellular location">
    <subcellularLocation>
        <location evidence="1">Membrane</location>
        <topology evidence="1">Multi-pass membrane protein</topology>
    </subcellularLocation>
</comment>
<keyword evidence="9 11" id="KW-0472">Membrane</keyword>
<dbReference type="PANTHER" id="PTHR43562:SF3">
    <property type="entry name" value="SODIUM ION_PROTON EXCHANGER (EUROFUNG)"/>
    <property type="match status" value="1"/>
</dbReference>
<dbReference type="Gene3D" id="1.20.1530.20">
    <property type="match status" value="1"/>
</dbReference>
<reference evidence="13 14" key="1">
    <citation type="journal article" date="2008" name="Proc. Natl. Acad. Sci. U.S.A.">
        <title>Niche adaptation and genome expansion in the chlorophyll d-producing cyanobacterium Acaryochloris marina.</title>
        <authorList>
            <person name="Swingley W.D."/>
            <person name="Chen M."/>
            <person name="Cheung P.C."/>
            <person name="Conrad A.L."/>
            <person name="Dejesa L.C."/>
            <person name="Hao J."/>
            <person name="Honchak B.M."/>
            <person name="Karbach L.E."/>
            <person name="Kurdoglu A."/>
            <person name="Lahiri S."/>
            <person name="Mastrian S.D."/>
            <person name="Miyashita H."/>
            <person name="Page L."/>
            <person name="Ramakrishna P."/>
            <person name="Satoh S."/>
            <person name="Sattley W.M."/>
            <person name="Shimada Y."/>
            <person name="Taylor H.L."/>
            <person name="Tomo T."/>
            <person name="Tsuchiya T."/>
            <person name="Wang Z.T."/>
            <person name="Raymond J."/>
            <person name="Mimuro M."/>
            <person name="Blankenship R.E."/>
            <person name="Touchman J.W."/>
        </authorList>
    </citation>
    <scope>NUCLEOTIDE SEQUENCE [LARGE SCALE GENOMIC DNA]</scope>
    <source>
        <strain evidence="14">MBIC 11017</strain>
        <plasmid evidence="14">Plasmid pREB4</plasmid>
    </source>
</reference>
<dbReference type="InterPro" id="IPR038770">
    <property type="entry name" value="Na+/solute_symporter_sf"/>
</dbReference>
<evidence type="ECO:0000256" key="5">
    <source>
        <dbReference type="ARBA" id="ARBA00022692"/>
    </source>
</evidence>
<feature type="transmembrane region" description="Helical" evidence="11">
    <location>
        <begin position="280"/>
        <end position="299"/>
    </location>
</feature>
<keyword evidence="13" id="KW-0614">Plasmid</keyword>
<dbReference type="OrthoDB" id="9793589at2"/>
<evidence type="ECO:0000313" key="14">
    <source>
        <dbReference type="Proteomes" id="UP000000268"/>
    </source>
</evidence>
<dbReference type="HOGENOM" id="CLU_005126_7_1_3"/>
<evidence type="ECO:0000256" key="3">
    <source>
        <dbReference type="ARBA" id="ARBA00022448"/>
    </source>
</evidence>
<dbReference type="AlphaFoldDB" id="A8ZNR9"/>
<keyword evidence="10" id="KW-0739">Sodium transport</keyword>
<keyword evidence="8" id="KW-0406">Ion transport</keyword>
<feature type="domain" description="Cation/H+ exchanger transmembrane" evidence="12">
    <location>
        <begin position="18"/>
        <end position="399"/>
    </location>
</feature>
<evidence type="ECO:0000256" key="4">
    <source>
        <dbReference type="ARBA" id="ARBA00022449"/>
    </source>
</evidence>
<evidence type="ECO:0000256" key="2">
    <source>
        <dbReference type="ARBA" id="ARBA00005551"/>
    </source>
</evidence>
<evidence type="ECO:0000256" key="11">
    <source>
        <dbReference type="SAM" id="Phobius"/>
    </source>
</evidence>
<feature type="transmembrane region" description="Helical" evidence="11">
    <location>
        <begin position="94"/>
        <end position="117"/>
    </location>
</feature>
<evidence type="ECO:0000256" key="7">
    <source>
        <dbReference type="ARBA" id="ARBA00023053"/>
    </source>
</evidence>
<dbReference type="PANTHER" id="PTHR43562">
    <property type="entry name" value="NAPA-TYPE SODIUM/HYDROGEN ANTIPORTER"/>
    <property type="match status" value="1"/>
</dbReference>
<evidence type="ECO:0000256" key="6">
    <source>
        <dbReference type="ARBA" id="ARBA00022989"/>
    </source>
</evidence>
<keyword evidence="5 11" id="KW-0812">Transmembrane</keyword>
<evidence type="ECO:0000313" key="13">
    <source>
        <dbReference type="EMBL" id="ABW32655.1"/>
    </source>
</evidence>
<gene>
    <name evidence="13" type="ordered locus">AM1_D0160</name>
</gene>
<keyword evidence="7" id="KW-0915">Sodium</keyword>
<dbReference type="GO" id="GO:0016020">
    <property type="term" value="C:membrane"/>
    <property type="evidence" value="ECO:0007669"/>
    <property type="project" value="UniProtKB-SubCell"/>
</dbReference>
<feature type="transmembrane region" description="Helical" evidence="11">
    <location>
        <begin position="311"/>
        <end position="333"/>
    </location>
</feature>
<keyword evidence="3" id="KW-0813">Transport</keyword>
<evidence type="ECO:0000256" key="1">
    <source>
        <dbReference type="ARBA" id="ARBA00004141"/>
    </source>
</evidence>
<organism evidence="13 14">
    <name type="scientific">Acaryochloris marina (strain MBIC 11017)</name>
    <dbReference type="NCBI Taxonomy" id="329726"/>
    <lineage>
        <taxon>Bacteria</taxon>
        <taxon>Bacillati</taxon>
        <taxon>Cyanobacteriota</taxon>
        <taxon>Cyanophyceae</taxon>
        <taxon>Acaryochloridales</taxon>
        <taxon>Acaryochloridaceae</taxon>
        <taxon>Acaryochloris</taxon>
    </lineage>
</organism>
<dbReference type="GO" id="GO:0006814">
    <property type="term" value="P:sodium ion transport"/>
    <property type="evidence" value="ECO:0007669"/>
    <property type="project" value="UniProtKB-KW"/>
</dbReference>
<feature type="transmembrane region" description="Helical" evidence="11">
    <location>
        <begin position="197"/>
        <end position="216"/>
    </location>
</feature>
<dbReference type="GO" id="GO:1902600">
    <property type="term" value="P:proton transmembrane transport"/>
    <property type="evidence" value="ECO:0007669"/>
    <property type="project" value="InterPro"/>
</dbReference>
<dbReference type="GO" id="GO:0015297">
    <property type="term" value="F:antiporter activity"/>
    <property type="evidence" value="ECO:0007669"/>
    <property type="project" value="UniProtKB-KW"/>
</dbReference>
<sequence>MSETILLYLVLLVGTTIVLAILFKAGAERLGIPPLVGYLLLGFVLQLLDFRGFLASEVVLEVYSFLAELGIISLLFRVGLECNLTGLLRQLPRACLLLVGDVICSGSLGFITAYFLLNLSLVASLFIGIALVATSVGISISVWQDSQALNSINGELLLDIAEMDDIAAIILMSLLFSLAPSWQHGTEIKFLPLLETIIGPFCLKVIIFSTFCLIFFRYIEQPLTQFFERIEPAPDPMLMVAGTGFVIAAIAGLLGFSVAVGAFFAGLAFSRDPHAVRIDASFGTLYEFFVPFFFINIGLQIQFTGLATTVGISLVLLSAALIGKLMGVGGLLLLTQGDLSSATLLGISMIPRAEITMVILQRGRDLGTWAVSVQIFAGMTLVAIATCIIAPMLLYPLLKQWPQLQEVEA</sequence>
<accession>A8ZNR9</accession>
<dbReference type="RefSeq" id="WP_012167720.1">
    <property type="nucleotide sequence ID" value="NC_009929.1"/>
</dbReference>
<feature type="transmembrane region" description="Helical" evidence="11">
    <location>
        <begin position="372"/>
        <end position="394"/>
    </location>
</feature>
<evidence type="ECO:0000256" key="9">
    <source>
        <dbReference type="ARBA" id="ARBA00023136"/>
    </source>
</evidence>
<dbReference type="InterPro" id="IPR006153">
    <property type="entry name" value="Cation/H_exchanger_TM"/>
</dbReference>
<geneLocation type="plasmid" evidence="13 14">
    <name>pREB4</name>
</geneLocation>
<keyword evidence="14" id="KW-1185">Reference proteome</keyword>
<evidence type="ECO:0000256" key="10">
    <source>
        <dbReference type="ARBA" id="ARBA00023201"/>
    </source>
</evidence>
<keyword evidence="6 11" id="KW-1133">Transmembrane helix</keyword>
<dbReference type="Proteomes" id="UP000000268">
    <property type="component" value="Plasmid pREB4"/>
</dbReference>
<protein>
    <submittedName>
        <fullName evidence="13">Na(+)/H(+) antiporter, putative</fullName>
    </submittedName>
</protein>
<feature type="transmembrane region" description="Helical" evidence="11">
    <location>
        <begin position="6"/>
        <end position="23"/>
    </location>
</feature>
<comment type="similarity">
    <text evidence="2">Belongs to the monovalent cation:proton antiporter 2 (CPA2) transporter (TC 2.A.37) family.</text>
</comment>
<dbReference type="EMBL" id="CP000841">
    <property type="protein sequence ID" value="ABW32655.1"/>
    <property type="molecule type" value="Genomic_DNA"/>
</dbReference>
<feature type="transmembrane region" description="Helical" evidence="11">
    <location>
        <begin position="62"/>
        <end position="82"/>
    </location>
</feature>
<name>A8ZNR9_ACAM1</name>
<feature type="transmembrane region" description="Helical" evidence="11">
    <location>
        <begin position="156"/>
        <end position="177"/>
    </location>
</feature>
<dbReference type="Pfam" id="PF00999">
    <property type="entry name" value="Na_H_Exchanger"/>
    <property type="match status" value="1"/>
</dbReference>
<feature type="transmembrane region" description="Helical" evidence="11">
    <location>
        <begin position="237"/>
        <end position="268"/>
    </location>
</feature>
<keyword evidence="4" id="KW-0050">Antiport</keyword>
<dbReference type="KEGG" id="amr:AM1_D0160"/>
<evidence type="ECO:0000259" key="12">
    <source>
        <dbReference type="Pfam" id="PF00999"/>
    </source>
</evidence>
<feature type="transmembrane region" description="Helical" evidence="11">
    <location>
        <begin position="35"/>
        <end position="56"/>
    </location>
</feature>
<proteinExistence type="inferred from homology"/>